<feature type="region of interest" description="Disordered" evidence="1">
    <location>
        <begin position="97"/>
        <end position="177"/>
    </location>
</feature>
<feature type="compositionally biased region" description="Low complexity" evidence="1">
    <location>
        <begin position="134"/>
        <end position="151"/>
    </location>
</feature>
<dbReference type="RefSeq" id="XP_067717387.1">
    <property type="nucleotide sequence ID" value="XM_067861286.1"/>
</dbReference>
<feature type="compositionally biased region" description="Basic and acidic residues" evidence="1">
    <location>
        <begin position="16"/>
        <end position="25"/>
    </location>
</feature>
<dbReference type="Proteomes" id="UP001497744">
    <property type="component" value="Unassembled WGS sequence"/>
</dbReference>
<feature type="region of interest" description="Disordered" evidence="1">
    <location>
        <begin position="16"/>
        <end position="44"/>
    </location>
</feature>
<name>A0AAV4LZD2_BABCB</name>
<feature type="compositionally biased region" description="Low complexity" evidence="1">
    <location>
        <begin position="103"/>
        <end position="112"/>
    </location>
</feature>
<evidence type="ECO:0000256" key="1">
    <source>
        <dbReference type="SAM" id="MobiDB-lite"/>
    </source>
</evidence>
<accession>A0AAV4LZD2</accession>
<organism evidence="2 3">
    <name type="scientific">Babesia caballi</name>
    <dbReference type="NCBI Taxonomy" id="5871"/>
    <lineage>
        <taxon>Eukaryota</taxon>
        <taxon>Sar</taxon>
        <taxon>Alveolata</taxon>
        <taxon>Apicomplexa</taxon>
        <taxon>Aconoidasida</taxon>
        <taxon>Piroplasmida</taxon>
        <taxon>Babesiidae</taxon>
        <taxon>Babesia</taxon>
    </lineage>
</organism>
<keyword evidence="3" id="KW-1185">Reference proteome</keyword>
<proteinExistence type="predicted"/>
<reference evidence="2 3" key="1">
    <citation type="submission" date="2021-06" db="EMBL/GenBank/DDBJ databases">
        <title>Genome sequence of Babesia caballi.</title>
        <authorList>
            <person name="Yamagishi J."/>
            <person name="Kidaka T."/>
            <person name="Ochi A."/>
        </authorList>
    </citation>
    <scope>NUCLEOTIDE SEQUENCE [LARGE SCALE GENOMIC DNA]</scope>
    <source>
        <strain evidence="2">USDA-D6B2</strain>
    </source>
</reference>
<gene>
    <name evidence="2" type="ORF">BcabD6B2_47530</name>
</gene>
<dbReference type="GeneID" id="94196799"/>
<evidence type="ECO:0000313" key="2">
    <source>
        <dbReference type="EMBL" id="GIX65318.1"/>
    </source>
</evidence>
<sequence length="254" mass="27485">MAKLTRVLKKILLKDAPDPGAKKAEAPPPPSLESLATRRLPQPTVDFGNLPIIDDSELRMRAAERERIKSLVKVSRKGAGIAKERASTSKFKTNVVRPKLKGATAASAAASSDCATEPLEAPRSPAKPQAAARTAQTKSKSKSPAPTASAKVIKSGAKSDSRGKRKREARKEMWRRKYDFSNEAKRLVAAFQQEDEHGPALGNLSGLKDQLTSLEDLLKSAPPAARPPTKPSQKRLLRTKLRNKALLQAAMDST</sequence>
<evidence type="ECO:0000313" key="3">
    <source>
        <dbReference type="Proteomes" id="UP001497744"/>
    </source>
</evidence>
<dbReference type="EMBL" id="BPLF01000004">
    <property type="protein sequence ID" value="GIX65318.1"/>
    <property type="molecule type" value="Genomic_DNA"/>
</dbReference>
<comment type="caution">
    <text evidence="2">The sequence shown here is derived from an EMBL/GenBank/DDBJ whole genome shotgun (WGS) entry which is preliminary data.</text>
</comment>
<protein>
    <submittedName>
        <fullName evidence="2">Bifunctional dihydrofolate reductase-thymidylate synthase</fullName>
    </submittedName>
</protein>
<dbReference type="AlphaFoldDB" id="A0AAV4LZD2"/>